<keyword evidence="1" id="KW-1133">Transmembrane helix</keyword>
<proteinExistence type="predicted"/>
<sequence>MYVLNIREMDAVNEFLKSIPDNSLCNWFFFMYILMVIFGSFQIIQIILQTISFMRLSFIKTSQKIVYLVGIIVALALLAVAIFNSLFLYSLCNRSLIRDKE</sequence>
<name>A0A6C0K997_9ZZZZ</name>
<protein>
    <submittedName>
        <fullName evidence="2">Uncharacterized protein</fullName>
    </submittedName>
</protein>
<evidence type="ECO:0000313" key="2">
    <source>
        <dbReference type="EMBL" id="QHU12714.1"/>
    </source>
</evidence>
<dbReference type="EMBL" id="MN740809">
    <property type="protein sequence ID" value="QHU12714.1"/>
    <property type="molecule type" value="Genomic_DNA"/>
</dbReference>
<feature type="transmembrane region" description="Helical" evidence="1">
    <location>
        <begin position="27"/>
        <end position="53"/>
    </location>
</feature>
<reference evidence="2" key="1">
    <citation type="journal article" date="2020" name="Nature">
        <title>Giant virus diversity and host interactions through global metagenomics.</title>
        <authorList>
            <person name="Schulz F."/>
            <person name="Roux S."/>
            <person name="Paez-Espino D."/>
            <person name="Jungbluth S."/>
            <person name="Walsh D.A."/>
            <person name="Denef V.J."/>
            <person name="McMahon K.D."/>
            <person name="Konstantinidis K.T."/>
            <person name="Eloe-Fadrosh E.A."/>
            <person name="Kyrpides N.C."/>
            <person name="Woyke T."/>
        </authorList>
    </citation>
    <scope>NUCLEOTIDE SEQUENCE</scope>
    <source>
        <strain evidence="2">GVMAG-S-1101172-89</strain>
    </source>
</reference>
<organism evidence="2">
    <name type="scientific">viral metagenome</name>
    <dbReference type="NCBI Taxonomy" id="1070528"/>
    <lineage>
        <taxon>unclassified sequences</taxon>
        <taxon>metagenomes</taxon>
        <taxon>organismal metagenomes</taxon>
    </lineage>
</organism>
<feature type="transmembrane region" description="Helical" evidence="1">
    <location>
        <begin position="65"/>
        <end position="89"/>
    </location>
</feature>
<evidence type="ECO:0000256" key="1">
    <source>
        <dbReference type="SAM" id="Phobius"/>
    </source>
</evidence>
<keyword evidence="1" id="KW-0472">Membrane</keyword>
<accession>A0A6C0K997</accession>
<dbReference type="AlphaFoldDB" id="A0A6C0K997"/>
<keyword evidence="1" id="KW-0812">Transmembrane</keyword>